<dbReference type="Proteomes" id="UP001342418">
    <property type="component" value="Chromosome"/>
</dbReference>
<dbReference type="Gene3D" id="3.10.450.50">
    <property type="match status" value="1"/>
</dbReference>
<gene>
    <name evidence="2" type="ORF">NTH_01488</name>
</gene>
<evidence type="ECO:0000313" key="3">
    <source>
        <dbReference type="Proteomes" id="UP001342418"/>
    </source>
</evidence>
<feature type="domain" description="SnoaL-like" evidence="1">
    <location>
        <begin position="10"/>
        <end position="119"/>
    </location>
</feature>
<reference evidence="2 3" key="1">
    <citation type="submission" date="2018-07" db="EMBL/GenBank/DDBJ databases">
        <title>Genome sequence of Nitratireductor thuwali#1536.</title>
        <authorList>
            <person name="Michoud G."/>
            <person name="Merlino G."/>
            <person name="Sefrji F.O."/>
            <person name="Daffonchio D."/>
        </authorList>
    </citation>
    <scope>NUCLEOTIDE SEQUENCE [LARGE SCALE GENOMIC DNA]</scope>
    <source>
        <strain evidence="3">Nit1536</strain>
    </source>
</reference>
<dbReference type="EMBL" id="CP030941">
    <property type="protein sequence ID" value="UUP17037.1"/>
    <property type="molecule type" value="Genomic_DNA"/>
</dbReference>
<sequence>MDARAVAANLWRAFGSFDRDQIRGILTEDVEWIAPKDNATAVALGVTDHMIGQDAIADFLLNDLPKLFSNGIEIDVISITAEGSTVVYEQMQKASLVNGRHYENGYVFILEVRGARVCRIREYMDTRKGYRMVFAEDLPGRIVP</sequence>
<evidence type="ECO:0000313" key="2">
    <source>
        <dbReference type="EMBL" id="UUP17037.1"/>
    </source>
</evidence>
<keyword evidence="3" id="KW-1185">Reference proteome</keyword>
<organism evidence="2 3">
    <name type="scientific">Nitratireductor thuwali</name>
    <dbReference type="NCBI Taxonomy" id="2267699"/>
    <lineage>
        <taxon>Bacteria</taxon>
        <taxon>Pseudomonadati</taxon>
        <taxon>Pseudomonadota</taxon>
        <taxon>Alphaproteobacteria</taxon>
        <taxon>Hyphomicrobiales</taxon>
        <taxon>Phyllobacteriaceae</taxon>
        <taxon>Nitratireductor</taxon>
    </lineage>
</organism>
<dbReference type="RefSeq" id="WP_338529409.1">
    <property type="nucleotide sequence ID" value="NZ_CP030941.1"/>
</dbReference>
<name>A0ABY5MJS4_9HYPH</name>
<dbReference type="InterPro" id="IPR032710">
    <property type="entry name" value="NTF2-like_dom_sf"/>
</dbReference>
<proteinExistence type="predicted"/>
<dbReference type="InterPro" id="IPR037401">
    <property type="entry name" value="SnoaL-like"/>
</dbReference>
<accession>A0ABY5MJS4</accession>
<protein>
    <recommendedName>
        <fullName evidence="1">SnoaL-like domain-containing protein</fullName>
    </recommendedName>
</protein>
<evidence type="ECO:0000259" key="1">
    <source>
        <dbReference type="Pfam" id="PF12680"/>
    </source>
</evidence>
<dbReference type="SUPFAM" id="SSF54427">
    <property type="entry name" value="NTF2-like"/>
    <property type="match status" value="1"/>
</dbReference>
<dbReference type="Pfam" id="PF12680">
    <property type="entry name" value="SnoaL_2"/>
    <property type="match status" value="1"/>
</dbReference>